<dbReference type="InterPro" id="IPR005225">
    <property type="entry name" value="Small_GTP-bd"/>
</dbReference>
<dbReference type="FunFam" id="3.40.50.300:FF:000119">
    <property type="entry name" value="Sulfate adenylyltransferase subunit 1"/>
    <property type="match status" value="1"/>
</dbReference>
<evidence type="ECO:0000256" key="15">
    <source>
        <dbReference type="ARBA" id="ARBA00049370"/>
    </source>
</evidence>
<keyword evidence="11 17" id="KW-0418">Kinase</keyword>
<keyword evidence="9 16" id="KW-0548">Nucleotidyltransferase</keyword>
<dbReference type="PANTHER" id="PTHR23115">
    <property type="entry name" value="TRANSLATION FACTOR"/>
    <property type="match status" value="1"/>
</dbReference>
<dbReference type="RefSeq" id="WP_092370231.1">
    <property type="nucleotide sequence ID" value="NZ_FNBM01000008.1"/>
</dbReference>
<keyword evidence="10 16" id="KW-0547">Nucleotide-binding</keyword>
<keyword evidence="14" id="KW-0511">Multifunctional enzyme</keyword>
<dbReference type="NCBIfam" id="NF004035">
    <property type="entry name" value="PRK05506.1"/>
    <property type="match status" value="1"/>
</dbReference>
<gene>
    <name evidence="16" type="primary">cysN</name>
    <name evidence="17" type="synonym">cysC</name>
    <name evidence="19" type="ORF">SAMN05216381_3409</name>
</gene>
<dbReference type="UniPathway" id="UPA00140">
    <property type="reaction ID" value="UER00204"/>
</dbReference>
<dbReference type="InterPro" id="IPR031157">
    <property type="entry name" value="G_TR_CS"/>
</dbReference>
<evidence type="ECO:0000256" key="11">
    <source>
        <dbReference type="ARBA" id="ARBA00022777"/>
    </source>
</evidence>
<comment type="function">
    <text evidence="2">APS kinase catalyzes the synthesis of activated sulfate.</text>
</comment>
<dbReference type="SUPFAM" id="SSF50447">
    <property type="entry name" value="Translation proteins"/>
    <property type="match status" value="1"/>
</dbReference>
<evidence type="ECO:0000256" key="6">
    <source>
        <dbReference type="ARBA" id="ARBA00007237"/>
    </source>
</evidence>
<dbReference type="CDD" id="cd04166">
    <property type="entry name" value="CysN_ATPS"/>
    <property type="match status" value="1"/>
</dbReference>
<dbReference type="Pfam" id="PF22594">
    <property type="entry name" value="GTP-eEF1A_C"/>
    <property type="match status" value="1"/>
</dbReference>
<dbReference type="GO" id="GO:0070814">
    <property type="term" value="P:hydrogen sulfide biosynthetic process"/>
    <property type="evidence" value="ECO:0007669"/>
    <property type="project" value="UniProtKB-UniRule"/>
</dbReference>
<dbReference type="InterPro" id="IPR059117">
    <property type="entry name" value="APS_kinase_dom"/>
</dbReference>
<evidence type="ECO:0000256" key="5">
    <source>
        <dbReference type="ARBA" id="ARBA00005438"/>
    </source>
</evidence>
<dbReference type="SUPFAM" id="SSF50465">
    <property type="entry name" value="EF-Tu/eEF-1alpha/eIF2-gamma C-terminal domain"/>
    <property type="match status" value="1"/>
</dbReference>
<dbReference type="NCBIfam" id="TIGR00455">
    <property type="entry name" value="apsK"/>
    <property type="match status" value="1"/>
</dbReference>
<dbReference type="GO" id="GO:0004020">
    <property type="term" value="F:adenylylsulfate kinase activity"/>
    <property type="evidence" value="ECO:0007669"/>
    <property type="project" value="UniProtKB-UniRule"/>
</dbReference>
<dbReference type="GO" id="GO:0000103">
    <property type="term" value="P:sulfate assimilation"/>
    <property type="evidence" value="ECO:0007669"/>
    <property type="project" value="UniProtKB-UniRule"/>
</dbReference>
<accession>A0A1G7SDA8</accession>
<evidence type="ECO:0000259" key="18">
    <source>
        <dbReference type="PROSITE" id="PS51722"/>
    </source>
</evidence>
<comment type="pathway">
    <text evidence="4 17">Sulfur metabolism; hydrogen sulfide biosynthesis; sulfite from sulfate: step 2/3.</text>
</comment>
<keyword evidence="8 16" id="KW-0808">Transferase</keyword>
<dbReference type="Gene3D" id="2.40.30.10">
    <property type="entry name" value="Translation factors"/>
    <property type="match status" value="2"/>
</dbReference>
<dbReference type="InterPro" id="IPR050100">
    <property type="entry name" value="TRAFAC_GTPase_members"/>
</dbReference>
<proteinExistence type="inferred from homology"/>
<dbReference type="InterPro" id="IPR009000">
    <property type="entry name" value="Transl_B-barrel_sf"/>
</dbReference>
<feature type="binding site" evidence="16">
    <location>
        <begin position="39"/>
        <end position="46"/>
    </location>
    <ligand>
        <name>GTP</name>
        <dbReference type="ChEBI" id="CHEBI:37565"/>
    </ligand>
</feature>
<evidence type="ECO:0000313" key="19">
    <source>
        <dbReference type="EMBL" id="SDG21037.1"/>
    </source>
</evidence>
<evidence type="ECO:0000256" key="4">
    <source>
        <dbReference type="ARBA" id="ARBA00004806"/>
    </source>
</evidence>
<evidence type="ECO:0000256" key="13">
    <source>
        <dbReference type="ARBA" id="ARBA00023134"/>
    </source>
</evidence>
<keyword evidence="17" id="KW-0597">Phosphoprotein</keyword>
<comment type="pathway">
    <text evidence="16">Sulfur metabolism; hydrogen sulfide biosynthesis; sulfite from sulfate: step 1/3.</text>
</comment>
<dbReference type="PROSITE" id="PS00301">
    <property type="entry name" value="G_TR_1"/>
    <property type="match status" value="1"/>
</dbReference>
<dbReference type="Proteomes" id="UP000243378">
    <property type="component" value="Unassembled WGS sequence"/>
</dbReference>
<dbReference type="InterPro" id="IPR041757">
    <property type="entry name" value="CysN_GTP-bd"/>
</dbReference>
<comment type="similarity">
    <text evidence="6">In the N-terminal section; belongs to the TRAFAC class translation factor GTPase superfamily. Classic translation factor GTPase family. CysN/NodQ subfamily.</text>
</comment>
<dbReference type="Pfam" id="PF01583">
    <property type="entry name" value="APS_kinase"/>
    <property type="match status" value="1"/>
</dbReference>
<dbReference type="STRING" id="640205.SAMN05216381_3409"/>
<dbReference type="NCBIfam" id="NF003478">
    <property type="entry name" value="PRK05124.1"/>
    <property type="match status" value="1"/>
</dbReference>
<dbReference type="FunFam" id="3.40.50.300:FF:000212">
    <property type="entry name" value="Adenylyl-sulfate kinase"/>
    <property type="match status" value="1"/>
</dbReference>
<evidence type="ECO:0000256" key="17">
    <source>
        <dbReference type="HAMAP-Rule" id="MF_00065"/>
    </source>
</evidence>
<dbReference type="CDD" id="cd03695">
    <property type="entry name" value="CysN_NodQ_II"/>
    <property type="match status" value="1"/>
</dbReference>
<dbReference type="GO" id="GO:0003924">
    <property type="term" value="F:GTPase activity"/>
    <property type="evidence" value="ECO:0007669"/>
    <property type="project" value="InterPro"/>
</dbReference>
<evidence type="ECO:0000256" key="14">
    <source>
        <dbReference type="ARBA" id="ARBA00023268"/>
    </source>
</evidence>
<dbReference type="PROSITE" id="PS51722">
    <property type="entry name" value="G_TR_2"/>
    <property type="match status" value="1"/>
</dbReference>
<evidence type="ECO:0000256" key="12">
    <source>
        <dbReference type="ARBA" id="ARBA00022840"/>
    </source>
</evidence>
<dbReference type="HAMAP" id="MF_00062">
    <property type="entry name" value="Sulf_adenylyltr_sub1"/>
    <property type="match status" value="1"/>
</dbReference>
<dbReference type="NCBIfam" id="NF003013">
    <property type="entry name" value="PRK03846.1"/>
    <property type="match status" value="1"/>
</dbReference>
<dbReference type="EMBL" id="FNBM01000008">
    <property type="protein sequence ID" value="SDG21037.1"/>
    <property type="molecule type" value="Genomic_DNA"/>
</dbReference>
<evidence type="ECO:0000256" key="1">
    <source>
        <dbReference type="ARBA" id="ARBA00001823"/>
    </source>
</evidence>
<evidence type="ECO:0000256" key="9">
    <source>
        <dbReference type="ARBA" id="ARBA00022695"/>
    </source>
</evidence>
<organism evidence="19 20">
    <name type="scientific">Phytopseudomonas seleniipraecipitans</name>
    <dbReference type="NCBI Taxonomy" id="640205"/>
    <lineage>
        <taxon>Bacteria</taxon>
        <taxon>Pseudomonadati</taxon>
        <taxon>Pseudomonadota</taxon>
        <taxon>Gammaproteobacteria</taxon>
        <taxon>Pseudomonadales</taxon>
        <taxon>Pseudomonadaceae</taxon>
        <taxon>Phytopseudomonas</taxon>
    </lineage>
</organism>
<dbReference type="HAMAP" id="MF_00065">
    <property type="entry name" value="Adenylyl_sulf_kinase"/>
    <property type="match status" value="1"/>
</dbReference>
<dbReference type="SUPFAM" id="SSF52540">
    <property type="entry name" value="P-loop containing nucleoside triphosphate hydrolases"/>
    <property type="match status" value="2"/>
</dbReference>
<feature type="binding site" evidence="16">
    <location>
        <begin position="173"/>
        <end position="176"/>
    </location>
    <ligand>
        <name>GTP</name>
        <dbReference type="ChEBI" id="CHEBI:37565"/>
    </ligand>
</feature>
<feature type="active site" description="Phosphoserine intermediate" evidence="17">
    <location>
        <position position="548"/>
    </location>
</feature>
<feature type="binding site" evidence="17">
    <location>
        <begin position="474"/>
        <end position="481"/>
    </location>
    <ligand>
        <name>ATP</name>
        <dbReference type="ChEBI" id="CHEBI:30616"/>
    </ligand>
</feature>
<feature type="binding site" evidence="16">
    <location>
        <begin position="118"/>
        <end position="122"/>
    </location>
    <ligand>
        <name>GTP</name>
        <dbReference type="ChEBI" id="CHEBI:37565"/>
    </ligand>
</feature>
<comment type="function">
    <text evidence="16">With CysD forms the ATP sulfurylase (ATPS) that catalyzes the adenylation of sulfate producing adenosine 5'-phosphosulfate (APS) and diphosphate, the first enzymatic step in sulfur assimilation pathway. APS synthesis involves the formation of a high-energy phosphoric-sulfuric acid anhydride bond driven by GTP hydrolysis by CysN coupled to ATP hydrolysis by CysD.</text>
</comment>
<comment type="similarity">
    <text evidence="16">Belongs to the TRAFAC class translation factor GTPase superfamily. Classic translation factor GTPase family. CysN/NodQ subfamily.</text>
</comment>
<dbReference type="AlphaFoldDB" id="A0A1G7SDA8"/>
<evidence type="ECO:0000256" key="2">
    <source>
        <dbReference type="ARBA" id="ARBA00002357"/>
    </source>
</evidence>
<evidence type="ECO:0000256" key="10">
    <source>
        <dbReference type="ARBA" id="ARBA00022741"/>
    </source>
</evidence>
<reference evidence="19 20" key="1">
    <citation type="submission" date="2016-10" db="EMBL/GenBank/DDBJ databases">
        <authorList>
            <person name="de Groot N.N."/>
        </authorList>
    </citation>
    <scope>NUCLEOTIDE SEQUENCE [LARGE SCALE GENOMIC DNA]</scope>
    <source>
        <strain evidence="19 20">LMG 25475</strain>
    </source>
</reference>
<evidence type="ECO:0000256" key="16">
    <source>
        <dbReference type="HAMAP-Rule" id="MF_00062"/>
    </source>
</evidence>
<evidence type="ECO:0000313" key="20">
    <source>
        <dbReference type="Proteomes" id="UP000243378"/>
    </source>
</evidence>
<dbReference type="InterPro" id="IPR027417">
    <property type="entry name" value="P-loop_NTPase"/>
</dbReference>
<dbReference type="NCBIfam" id="TIGR02034">
    <property type="entry name" value="CysN"/>
    <property type="match status" value="1"/>
</dbReference>
<keyword evidence="12 16" id="KW-0067">ATP-binding</keyword>
<dbReference type="InterPro" id="IPR009001">
    <property type="entry name" value="Transl_elong_EF1A/Init_IF2_C"/>
</dbReference>
<dbReference type="EC" id="2.7.1.25" evidence="17"/>
<dbReference type="InterPro" id="IPR000795">
    <property type="entry name" value="T_Tr_GTP-bd_dom"/>
</dbReference>
<comment type="catalytic activity">
    <reaction evidence="1 17">
        <text>adenosine 5'-phosphosulfate + ATP = 3'-phosphoadenylyl sulfate + ADP + H(+)</text>
        <dbReference type="Rhea" id="RHEA:24152"/>
        <dbReference type="ChEBI" id="CHEBI:15378"/>
        <dbReference type="ChEBI" id="CHEBI:30616"/>
        <dbReference type="ChEBI" id="CHEBI:58243"/>
        <dbReference type="ChEBI" id="CHEBI:58339"/>
        <dbReference type="ChEBI" id="CHEBI:456216"/>
        <dbReference type="EC" id="2.7.1.25"/>
    </reaction>
</comment>
<keyword evidence="7" id="KW-0536">Nodulation</keyword>
<comment type="function">
    <text evidence="3 17">Catalyzes the synthesis of activated sulfate.</text>
</comment>
<dbReference type="InterPro" id="IPR044138">
    <property type="entry name" value="CysN_II"/>
</dbReference>
<dbReference type="InterPro" id="IPR011779">
    <property type="entry name" value="SO4_adenylTrfase_lsu"/>
</dbReference>
<name>A0A1G7SDA8_9GAMM</name>
<comment type="similarity">
    <text evidence="17">Belongs to the APS kinase family.</text>
</comment>
<evidence type="ECO:0000256" key="3">
    <source>
        <dbReference type="ARBA" id="ARBA00002632"/>
    </source>
</evidence>
<evidence type="ECO:0000256" key="8">
    <source>
        <dbReference type="ARBA" id="ARBA00022679"/>
    </source>
</evidence>
<dbReference type="CDD" id="cd02027">
    <property type="entry name" value="APSK"/>
    <property type="match status" value="1"/>
</dbReference>
<comment type="subunit">
    <text evidence="16">Heterodimer composed of CysD, the smaller subunit, and CysN.</text>
</comment>
<dbReference type="NCBIfam" id="TIGR00231">
    <property type="entry name" value="small_GTP"/>
    <property type="match status" value="1"/>
</dbReference>
<dbReference type="Gene3D" id="3.40.50.300">
    <property type="entry name" value="P-loop containing nucleotide triphosphate hydrolases"/>
    <property type="match status" value="2"/>
</dbReference>
<dbReference type="GO" id="GO:0004781">
    <property type="term" value="F:sulfate adenylyltransferase (ATP) activity"/>
    <property type="evidence" value="ECO:0007669"/>
    <property type="project" value="UniProtKB-UniRule"/>
</dbReference>
<evidence type="ECO:0000256" key="7">
    <source>
        <dbReference type="ARBA" id="ARBA00022458"/>
    </source>
</evidence>
<dbReference type="Pfam" id="PF00009">
    <property type="entry name" value="GTP_EFTU"/>
    <property type="match status" value="1"/>
</dbReference>
<dbReference type="EC" id="2.7.7.4" evidence="16"/>
<protein>
    <recommendedName>
        <fullName evidence="16 17">Multifunctional fusion protein</fullName>
    </recommendedName>
    <domain>
        <recommendedName>
            <fullName evidence="16">Sulfate adenylyltransferase subunit 1</fullName>
            <ecNumber evidence="16">2.7.7.4</ecNumber>
        </recommendedName>
        <alternativeName>
            <fullName evidence="16">ATP-sulfurylase large subunit</fullName>
        </alternativeName>
        <alternativeName>
            <fullName evidence="16">Sulfate adenylate transferase</fullName>
            <shortName evidence="16">SAT</shortName>
        </alternativeName>
    </domain>
    <domain>
        <recommendedName>
            <fullName evidence="17">Adenylyl-sulfate kinase</fullName>
            <ecNumber evidence="17">2.7.1.25</ecNumber>
        </recommendedName>
        <alternativeName>
            <fullName evidence="17">APS kinase</fullName>
        </alternativeName>
        <alternativeName>
            <fullName evidence="17">ATP adenosine-5'-phosphosulfate 3'-phosphotransferase</fullName>
        </alternativeName>
        <alternativeName>
            <fullName evidence="17">Adenosine-5'-phosphosulfate kinase</fullName>
        </alternativeName>
    </domain>
</protein>
<dbReference type="GO" id="GO:0005525">
    <property type="term" value="F:GTP binding"/>
    <property type="evidence" value="ECO:0007669"/>
    <property type="project" value="UniProtKB-UniRule"/>
</dbReference>
<dbReference type="PRINTS" id="PR00315">
    <property type="entry name" value="ELONGATNFCT"/>
</dbReference>
<comment type="similarity">
    <text evidence="5">In the C-terminal section; belongs to the APS kinase family.</text>
</comment>
<dbReference type="InterPro" id="IPR054696">
    <property type="entry name" value="GTP-eEF1A_C"/>
</dbReference>
<dbReference type="InterPro" id="IPR002891">
    <property type="entry name" value="APS"/>
</dbReference>
<dbReference type="OrthoDB" id="9804504at2"/>
<keyword evidence="13 16" id="KW-0342">GTP-binding</keyword>
<feature type="domain" description="Tr-type G" evidence="18">
    <location>
        <begin position="30"/>
        <end position="245"/>
    </location>
</feature>
<dbReference type="CDD" id="cd04095">
    <property type="entry name" value="CysN_NoDQ_III"/>
    <property type="match status" value="1"/>
</dbReference>
<dbReference type="GO" id="GO:0005524">
    <property type="term" value="F:ATP binding"/>
    <property type="evidence" value="ECO:0007669"/>
    <property type="project" value="UniProtKB-UniRule"/>
</dbReference>
<comment type="catalytic activity">
    <reaction evidence="15 16">
        <text>sulfate + ATP + H(+) = adenosine 5'-phosphosulfate + diphosphate</text>
        <dbReference type="Rhea" id="RHEA:18133"/>
        <dbReference type="ChEBI" id="CHEBI:15378"/>
        <dbReference type="ChEBI" id="CHEBI:16189"/>
        <dbReference type="ChEBI" id="CHEBI:30616"/>
        <dbReference type="ChEBI" id="CHEBI:33019"/>
        <dbReference type="ChEBI" id="CHEBI:58243"/>
        <dbReference type="EC" id="2.7.7.4"/>
    </reaction>
</comment>
<sequence length="638" mass="69997">MARLKKSASSAQHAHKPATLTEWLEQQAHQDLLRFITCGSVDDGKSTLIGRLLWEAQQVFDDQLSTLQADSKRHGTQGSDIDFALLVDGLAAEREQGITIDVAYRFFSTPHRKFIVADTPGHEQYTRNMITGASTADVAVLLIDARQGVMTQTRRHAYLASLVGIKHIILAINKMDLVAYDPQVFADTLAAFNTAAEPLGFDSITAIPLSALKGDNITSRSAHTPWYQGPTLMACLETIDPRPPKAFKTVFPVQWVNRPDASFRGFSGTLASGKLAVGNEVRVTASGQTAKIARIVTANGDLDCANPGDAITLVLNREVDSSRGDILARAEQPLEMTDQFEATLVWMHDEPGLIGRSYEIKLANQWASASLTALKHRIDVNTQAHESCRQLQLNDIAVANLALSKPLVFDTYAQSNTLGGFLLVDKYTHSTVAAGMIRHNLRRAQNVHRQALSITREDRESLNGHKGKVIWFTGLSGSGKSTIANALEKELHAQGKRTYILDGDNVRQGLNKDLGFTDADRVENIRRVAEVAKLMMDAGLIVMTAFISPFRAERQMARELIGEDNFIEVFVDTPLAVCEQRDPKGLYKKARAGQLPNMTGVSSPYEAPLQPAISIDTTLMNIEEVLELVQEAMNTSSV</sequence>
<dbReference type="InterPro" id="IPR044139">
    <property type="entry name" value="CysN_NoDQ_III"/>
</dbReference>